<sequence length="56" mass="5879">MLIKIIGALVVVWLAFMLIGWVVKAIGTLVIIGVVVTAGVVAYGAIKGKSNKQIRS</sequence>
<dbReference type="RefSeq" id="WP_165401335.1">
    <property type="nucleotide sequence ID" value="NZ_SGWQ01000003.1"/>
</dbReference>
<dbReference type="EMBL" id="SGWQ01000003">
    <property type="protein sequence ID" value="RZS41404.1"/>
    <property type="molecule type" value="Genomic_DNA"/>
</dbReference>
<comment type="caution">
    <text evidence="2">The sequence shown here is derived from an EMBL/GenBank/DDBJ whole genome shotgun (WGS) entry which is preliminary data.</text>
</comment>
<keyword evidence="1" id="KW-1133">Transmembrane helix</keyword>
<reference evidence="2 3" key="1">
    <citation type="submission" date="2019-02" db="EMBL/GenBank/DDBJ databases">
        <title>Genomic Encyclopedia of Type Strains, Phase IV (KMG-IV): sequencing the most valuable type-strain genomes for metagenomic binning, comparative biology and taxonomic classification.</title>
        <authorList>
            <person name="Goeker M."/>
        </authorList>
    </citation>
    <scope>NUCLEOTIDE SEQUENCE [LARGE SCALE GENOMIC DNA]</scope>
    <source>
        <strain evidence="2 3">DSM 101727</strain>
    </source>
</reference>
<organism evidence="2 3">
    <name type="scientific">Herbihabitans rhizosphaerae</name>
    <dbReference type="NCBI Taxonomy" id="1872711"/>
    <lineage>
        <taxon>Bacteria</taxon>
        <taxon>Bacillati</taxon>
        <taxon>Actinomycetota</taxon>
        <taxon>Actinomycetes</taxon>
        <taxon>Pseudonocardiales</taxon>
        <taxon>Pseudonocardiaceae</taxon>
        <taxon>Herbihabitans</taxon>
    </lineage>
</organism>
<name>A0A4Q7KXF0_9PSEU</name>
<accession>A0A4Q7KXF0</accession>
<evidence type="ECO:0000313" key="3">
    <source>
        <dbReference type="Proteomes" id="UP000294257"/>
    </source>
</evidence>
<keyword evidence="3" id="KW-1185">Reference proteome</keyword>
<dbReference type="Proteomes" id="UP000294257">
    <property type="component" value="Unassembled WGS sequence"/>
</dbReference>
<gene>
    <name evidence="2" type="ORF">EV193_103727</name>
</gene>
<evidence type="ECO:0000313" key="2">
    <source>
        <dbReference type="EMBL" id="RZS41404.1"/>
    </source>
</evidence>
<feature type="transmembrane region" description="Helical" evidence="1">
    <location>
        <begin position="5"/>
        <end position="23"/>
    </location>
</feature>
<keyword evidence="1" id="KW-0472">Membrane</keyword>
<dbReference type="AlphaFoldDB" id="A0A4Q7KXF0"/>
<feature type="transmembrane region" description="Helical" evidence="1">
    <location>
        <begin position="29"/>
        <end position="46"/>
    </location>
</feature>
<protein>
    <submittedName>
        <fullName evidence="2">Uncharacterized protein</fullName>
    </submittedName>
</protein>
<evidence type="ECO:0000256" key="1">
    <source>
        <dbReference type="SAM" id="Phobius"/>
    </source>
</evidence>
<proteinExistence type="predicted"/>
<keyword evidence="1" id="KW-0812">Transmembrane</keyword>